<dbReference type="Proteomes" id="UP000187203">
    <property type="component" value="Unassembled WGS sequence"/>
</dbReference>
<accession>A0A1R3IDI1</accession>
<dbReference type="AlphaFoldDB" id="A0A1R3IDI1"/>
<proteinExistence type="predicted"/>
<keyword evidence="2" id="KW-1185">Reference proteome</keyword>
<sequence>MALELIMTICCSIRIRDSIPEEDSPLNFSRA</sequence>
<gene>
    <name evidence="1" type="ORF">COLO4_23997</name>
</gene>
<name>A0A1R3IDI1_9ROSI</name>
<organism evidence="1 2">
    <name type="scientific">Corchorus olitorius</name>
    <dbReference type="NCBI Taxonomy" id="93759"/>
    <lineage>
        <taxon>Eukaryota</taxon>
        <taxon>Viridiplantae</taxon>
        <taxon>Streptophyta</taxon>
        <taxon>Embryophyta</taxon>
        <taxon>Tracheophyta</taxon>
        <taxon>Spermatophyta</taxon>
        <taxon>Magnoliopsida</taxon>
        <taxon>eudicotyledons</taxon>
        <taxon>Gunneridae</taxon>
        <taxon>Pentapetalae</taxon>
        <taxon>rosids</taxon>
        <taxon>malvids</taxon>
        <taxon>Malvales</taxon>
        <taxon>Malvaceae</taxon>
        <taxon>Grewioideae</taxon>
        <taxon>Apeibeae</taxon>
        <taxon>Corchorus</taxon>
    </lineage>
</organism>
<protein>
    <submittedName>
        <fullName evidence="1">Uncharacterized protein</fullName>
    </submittedName>
</protein>
<comment type="caution">
    <text evidence="1">The sequence shown here is derived from an EMBL/GenBank/DDBJ whole genome shotgun (WGS) entry which is preliminary data.</text>
</comment>
<reference evidence="2" key="1">
    <citation type="submission" date="2013-09" db="EMBL/GenBank/DDBJ databases">
        <title>Corchorus olitorius genome sequencing.</title>
        <authorList>
            <person name="Alam M."/>
            <person name="Haque M.S."/>
            <person name="Islam M.S."/>
            <person name="Emdad E.M."/>
            <person name="Islam M.M."/>
            <person name="Ahmed B."/>
            <person name="Halim A."/>
            <person name="Hossen Q.M.M."/>
            <person name="Hossain M.Z."/>
            <person name="Ahmed R."/>
            <person name="Khan M.M."/>
            <person name="Islam R."/>
            <person name="Rashid M.M."/>
            <person name="Khan S.A."/>
            <person name="Rahman M.S."/>
            <person name="Alam M."/>
            <person name="Yahiya A.S."/>
            <person name="Khan M.S."/>
            <person name="Azam M.S."/>
            <person name="Haque T."/>
            <person name="Lashkar M.Z.H."/>
            <person name="Akhand A.I."/>
            <person name="Morshed G."/>
            <person name="Roy S."/>
            <person name="Uddin K.S."/>
            <person name="Rabeya T."/>
            <person name="Hossain A.S."/>
            <person name="Chowdhury A."/>
            <person name="Snigdha A.R."/>
            <person name="Mortoza M.S."/>
            <person name="Matin S.A."/>
            <person name="Hoque S.M.E."/>
            <person name="Islam M.K."/>
            <person name="Roy D.K."/>
            <person name="Haider R."/>
            <person name="Moosa M.M."/>
            <person name="Elias S.M."/>
            <person name="Hasan A.M."/>
            <person name="Jahan S."/>
            <person name="Shafiuddin M."/>
            <person name="Mahmood N."/>
            <person name="Shommy N.S."/>
        </authorList>
    </citation>
    <scope>NUCLEOTIDE SEQUENCE [LARGE SCALE GENOMIC DNA]</scope>
    <source>
        <strain evidence="2">cv. O-4</strain>
    </source>
</reference>
<evidence type="ECO:0000313" key="1">
    <source>
        <dbReference type="EMBL" id="OMO80652.1"/>
    </source>
</evidence>
<evidence type="ECO:0000313" key="2">
    <source>
        <dbReference type="Proteomes" id="UP000187203"/>
    </source>
</evidence>
<dbReference type="EMBL" id="AWUE01018406">
    <property type="protein sequence ID" value="OMO80652.1"/>
    <property type="molecule type" value="Genomic_DNA"/>
</dbReference>